<evidence type="ECO:0000313" key="2">
    <source>
        <dbReference type="EMBL" id="PIZ92465.1"/>
    </source>
</evidence>
<dbReference type="Proteomes" id="UP000230078">
    <property type="component" value="Unassembled WGS sequence"/>
</dbReference>
<dbReference type="GO" id="GO:0016757">
    <property type="term" value="F:glycosyltransferase activity"/>
    <property type="evidence" value="ECO:0007669"/>
    <property type="project" value="InterPro"/>
</dbReference>
<feature type="domain" description="Glycosyl transferase family 1" evidence="1">
    <location>
        <begin position="191"/>
        <end position="327"/>
    </location>
</feature>
<dbReference type="Pfam" id="PF00534">
    <property type="entry name" value="Glycos_transf_1"/>
    <property type="match status" value="1"/>
</dbReference>
<reference evidence="3" key="1">
    <citation type="submission" date="2017-09" db="EMBL/GenBank/DDBJ databases">
        <title>Depth-based differentiation of microbial function through sediment-hosted aquifers and enrichment of novel symbionts in the deep terrestrial subsurface.</title>
        <authorList>
            <person name="Probst A.J."/>
            <person name="Ladd B."/>
            <person name="Jarett J.K."/>
            <person name="Geller-Mcgrath D.E."/>
            <person name="Sieber C.M.K."/>
            <person name="Emerson J.B."/>
            <person name="Anantharaman K."/>
            <person name="Thomas B.C."/>
            <person name="Malmstrom R."/>
            <person name="Stieglmeier M."/>
            <person name="Klingl A."/>
            <person name="Woyke T."/>
            <person name="Ryan C.M."/>
            <person name="Banfield J.F."/>
        </authorList>
    </citation>
    <scope>NUCLEOTIDE SEQUENCE [LARGE SCALE GENOMIC DNA]</scope>
</reference>
<dbReference type="EMBL" id="PFPI01000059">
    <property type="protein sequence ID" value="PIZ92465.1"/>
    <property type="molecule type" value="Genomic_DNA"/>
</dbReference>
<dbReference type="CDD" id="cd03801">
    <property type="entry name" value="GT4_PimA-like"/>
    <property type="match status" value="1"/>
</dbReference>
<dbReference type="InterPro" id="IPR001296">
    <property type="entry name" value="Glyco_trans_1"/>
</dbReference>
<dbReference type="PANTHER" id="PTHR12526">
    <property type="entry name" value="GLYCOSYLTRANSFERASE"/>
    <property type="match status" value="1"/>
</dbReference>
<dbReference type="SUPFAM" id="SSF53756">
    <property type="entry name" value="UDP-Glycosyltransferase/glycogen phosphorylase"/>
    <property type="match status" value="1"/>
</dbReference>
<sequence length="353" mass="40688">MFRKIQKGLVVLKNNVWNPNKLIFISEPINWVIEEICFELINKINKKYSIKSNISYSPIFLKNKILHFSSIATLVKRNGLVHFDTSNKSVLSWYHILENDQKISFIPELNKRIDFVHTACRTTQQDLIGHGFDEKKVILIPEGIKLENFRVFSEKQKIKVKEELQLPKNKIIIGSFQKDGHGWKNGLEPKEEKGPDVFCDVVEKLSEQFDIHVLLTGPARGYVKNRLEKAGISYTHEYVKEYTDIVKYYNALDVYIIGSRVEGGPKALLESWACGVPLVSTKVGMSADLIRNGENGFLAEVEDIDDITEKVIHILNNNESKEKCIRGGLTDVQTYSWDNISQMYFERMYKKLI</sequence>
<organism evidence="2 3">
    <name type="scientific">Candidatus Magasanikbacteria bacterium CG_4_10_14_0_2_um_filter_41_31</name>
    <dbReference type="NCBI Taxonomy" id="1974639"/>
    <lineage>
        <taxon>Bacteria</taxon>
        <taxon>Candidatus Magasanikiibacteriota</taxon>
    </lineage>
</organism>
<comment type="caution">
    <text evidence="2">The sequence shown here is derived from an EMBL/GenBank/DDBJ whole genome shotgun (WGS) entry which is preliminary data.</text>
</comment>
<proteinExistence type="predicted"/>
<dbReference type="Gene3D" id="3.40.50.2000">
    <property type="entry name" value="Glycogen Phosphorylase B"/>
    <property type="match status" value="2"/>
</dbReference>
<evidence type="ECO:0000313" key="3">
    <source>
        <dbReference type="Proteomes" id="UP000230078"/>
    </source>
</evidence>
<dbReference type="AlphaFoldDB" id="A0A2M7V239"/>
<name>A0A2M7V239_9BACT</name>
<accession>A0A2M7V239</accession>
<protein>
    <recommendedName>
        <fullName evidence="1">Glycosyl transferase family 1 domain-containing protein</fullName>
    </recommendedName>
</protein>
<gene>
    <name evidence="2" type="ORF">COX83_04250</name>
</gene>
<evidence type="ECO:0000259" key="1">
    <source>
        <dbReference type="Pfam" id="PF00534"/>
    </source>
</evidence>